<dbReference type="InterPro" id="IPR024008">
    <property type="entry name" value="BsaA"/>
</dbReference>
<dbReference type="EMBL" id="JAEDXU010000004">
    <property type="protein sequence ID" value="MBP1046470.1"/>
    <property type="molecule type" value="Genomic_DNA"/>
</dbReference>
<organism evidence="2 3">
    <name type="scientific">Enterococcus larvae</name>
    <dbReference type="NCBI Taxonomy" id="2794352"/>
    <lineage>
        <taxon>Bacteria</taxon>
        <taxon>Bacillati</taxon>
        <taxon>Bacillota</taxon>
        <taxon>Bacilli</taxon>
        <taxon>Lactobacillales</taxon>
        <taxon>Enterococcaceae</taxon>
        <taxon>Enterococcus</taxon>
    </lineage>
</organism>
<protein>
    <recommendedName>
        <fullName evidence="4">Alternate signal-mediated exported protein, CPF_0494 family</fullName>
    </recommendedName>
</protein>
<reference evidence="2 3" key="1">
    <citation type="submission" date="2020-12" db="EMBL/GenBank/DDBJ databases">
        <title>Vagococcus allomyrinae sp. nov. and Enterococcus lavae sp. nov., isolated from the larvae of Allomyrina dichotoma.</title>
        <authorList>
            <person name="Lee S.D."/>
        </authorList>
    </citation>
    <scope>NUCLEOTIDE SEQUENCE [LARGE SCALE GENOMIC DNA]</scope>
    <source>
        <strain evidence="2 3">BWM-S5</strain>
    </source>
</reference>
<gene>
    <name evidence="2" type="ORF">I6N96_09250</name>
</gene>
<feature type="chain" id="PRO_5046307118" description="Alternate signal-mediated exported protein, CPF_0494 family" evidence="1">
    <location>
        <begin position="32"/>
        <end position="374"/>
    </location>
</feature>
<evidence type="ECO:0000313" key="2">
    <source>
        <dbReference type="EMBL" id="MBP1046470.1"/>
    </source>
</evidence>
<dbReference type="RefSeq" id="WP_209557289.1">
    <property type="nucleotide sequence ID" value="NZ_JAEDXU010000004.1"/>
</dbReference>
<accession>A0ABS4CIL2</accession>
<dbReference type="Proteomes" id="UP000673375">
    <property type="component" value="Unassembled WGS sequence"/>
</dbReference>
<sequence length="374" mass="39867">MKKNLNNTQKKSQKKKVLAAAGAFAAVAALSATFAWFTSEDSKTNHFEGEIASGKDIEIVETFEPPTDWEPGSEVNKDVQVANVGKYDALIRVGLDESLQLLDDHVAKQTTTGTELNGLTEAQAYVVPGSLPTDPAYVASTFPTAPTITIAGGDYAGTYTLKVVEKTETTGTAPNIVVTHTYRQVWDNGTKQFHATGINGYDRDENTGAITLKAGSAAAMSYIDLTYAAAITRDWTAPTIYNPTPAFVDGNNDVLTSLVNTAVTPNEQHPIELLFNNITTNATGADKWFFNVDDGYFYYTSVVAPGALTTQLLDAVTLLGAADNSYSKLKYDLTVNAEGISAFQGAVDQWLPTPAAGSASAQIANALKAITPEK</sequence>
<feature type="signal peptide" evidence="1">
    <location>
        <begin position="1"/>
        <end position="31"/>
    </location>
</feature>
<evidence type="ECO:0000256" key="1">
    <source>
        <dbReference type="SAM" id="SignalP"/>
    </source>
</evidence>
<dbReference type="NCBIfam" id="TIGR04090">
    <property type="entry name" value="exp_by_SipW_IV"/>
    <property type="match status" value="1"/>
</dbReference>
<comment type="caution">
    <text evidence="2">The sequence shown here is derived from an EMBL/GenBank/DDBJ whole genome shotgun (WGS) entry which is preliminary data.</text>
</comment>
<proteinExistence type="predicted"/>
<evidence type="ECO:0000313" key="3">
    <source>
        <dbReference type="Proteomes" id="UP000673375"/>
    </source>
</evidence>
<keyword evidence="3" id="KW-1185">Reference proteome</keyword>
<evidence type="ECO:0008006" key="4">
    <source>
        <dbReference type="Google" id="ProtNLM"/>
    </source>
</evidence>
<name>A0ABS4CIL2_9ENTE</name>
<keyword evidence="1" id="KW-0732">Signal</keyword>